<dbReference type="PROSITE" id="PS00141">
    <property type="entry name" value="ASP_PROTEASE"/>
    <property type="match status" value="1"/>
</dbReference>
<dbReference type="Proteomes" id="UP000004705">
    <property type="component" value="Chromosome"/>
</dbReference>
<dbReference type="InterPro" id="IPR015943">
    <property type="entry name" value="WD40/YVTN_repeat-like_dom_sf"/>
</dbReference>
<accession>H8GBB4</accession>
<evidence type="ECO:0008006" key="4">
    <source>
        <dbReference type="Google" id="ProtNLM"/>
    </source>
</evidence>
<dbReference type="AlphaFoldDB" id="H8GBB4"/>
<dbReference type="RefSeq" id="WP_005438676.1">
    <property type="nucleotide sequence ID" value="NZ_CM001466.1"/>
</dbReference>
<keyword evidence="3" id="KW-1185">Reference proteome</keyword>
<dbReference type="EMBL" id="CM001466">
    <property type="protein sequence ID" value="EHY87636.1"/>
    <property type="molecule type" value="Genomic_DNA"/>
</dbReference>
<dbReference type="Gene3D" id="2.130.10.10">
    <property type="entry name" value="YVTN repeat-like/Quinoprotein amine dehydrogenase"/>
    <property type="match status" value="1"/>
</dbReference>
<organism evidence="2 3">
    <name type="scientific">Saccharomonospora azurea NA-128</name>
    <dbReference type="NCBI Taxonomy" id="882081"/>
    <lineage>
        <taxon>Bacteria</taxon>
        <taxon>Bacillati</taxon>
        <taxon>Actinomycetota</taxon>
        <taxon>Actinomycetes</taxon>
        <taxon>Pseudonocardiales</taxon>
        <taxon>Pseudonocardiaceae</taxon>
        <taxon>Saccharomonospora</taxon>
    </lineage>
</organism>
<sequence>MKTRTHLSTLGAVALAAVLAATLTACSGEGEVTDELQVVENPTAATAQPSPETGTEPAGSVIPLDGDVTAMTAVPDSGVVAVAVTDPARVLLYDGDALDRPGTEPTVVEVPGPVENLTAAGDELLAPVPSENTLARITLDGNVELTPTAGGPTGAAVHGEDTLVSLRERKGVGVLDGDRLGPVVEGGLNSADDVVVAEDRPVVLDRVRSAVFEVDVDGGDVGAGLRAGQGATNVVTDDYGRVFVSDTRSGGILAFSVDPLLLRQLYPVPGGVYGMAYDSERDVLWATLTARNEVVGFDVRGGELQEQYRYPTVRQPDSVTVDSGTSRVVVGSASGEGIQVIAP</sequence>
<proteinExistence type="predicted"/>
<dbReference type="PROSITE" id="PS51257">
    <property type="entry name" value="PROKAR_LIPOPROTEIN"/>
    <property type="match status" value="1"/>
</dbReference>
<keyword evidence="1" id="KW-0732">Signal</keyword>
<dbReference type="InterPro" id="IPR001969">
    <property type="entry name" value="Aspartic_peptidase_AS"/>
</dbReference>
<dbReference type="GO" id="GO:0006508">
    <property type="term" value="P:proteolysis"/>
    <property type="evidence" value="ECO:0007669"/>
    <property type="project" value="InterPro"/>
</dbReference>
<reference evidence="2 3" key="1">
    <citation type="journal article" date="2012" name="Stand. Genomic Sci.">
        <title>Genome sequence of the soil bacterium Saccharomonospora azurea type strain (NA-128(T)).</title>
        <authorList>
            <person name="Klenk H.P."/>
            <person name="Held B."/>
            <person name="Lucas S."/>
            <person name="Lapidus A."/>
            <person name="Copeland A."/>
            <person name="Hammon N."/>
            <person name="Pitluck S."/>
            <person name="Goodwin L.A."/>
            <person name="Han C."/>
            <person name="Tapia R."/>
            <person name="Brambilla E.M."/>
            <person name="Potter G."/>
            <person name="Land M."/>
            <person name="Ivanova N."/>
            <person name="Rohde M."/>
            <person name="Goker M."/>
            <person name="Detter J.C."/>
            <person name="Kyrpides N.C."/>
            <person name="Woyke T."/>
        </authorList>
    </citation>
    <scope>NUCLEOTIDE SEQUENCE [LARGE SCALE GENOMIC DNA]</scope>
    <source>
        <strain evidence="2 3">NA-128</strain>
    </source>
</reference>
<name>H8GBB4_9PSEU</name>
<feature type="chain" id="PRO_5003613389" description="Lipoprotein" evidence="1">
    <location>
        <begin position="28"/>
        <end position="343"/>
    </location>
</feature>
<dbReference type="SUPFAM" id="SSF101898">
    <property type="entry name" value="NHL repeat"/>
    <property type="match status" value="1"/>
</dbReference>
<evidence type="ECO:0000313" key="2">
    <source>
        <dbReference type="EMBL" id="EHY87636.1"/>
    </source>
</evidence>
<protein>
    <recommendedName>
        <fullName evidence="4">Lipoprotein</fullName>
    </recommendedName>
</protein>
<dbReference type="GO" id="GO:0004190">
    <property type="term" value="F:aspartic-type endopeptidase activity"/>
    <property type="evidence" value="ECO:0007669"/>
    <property type="project" value="InterPro"/>
</dbReference>
<feature type="signal peptide" evidence="1">
    <location>
        <begin position="1"/>
        <end position="27"/>
    </location>
</feature>
<gene>
    <name evidence="2" type="ORF">SacazDRAFT_00688</name>
</gene>
<evidence type="ECO:0000313" key="3">
    <source>
        <dbReference type="Proteomes" id="UP000004705"/>
    </source>
</evidence>
<dbReference type="HOGENOM" id="CLU_049426_1_0_11"/>
<evidence type="ECO:0000256" key="1">
    <source>
        <dbReference type="SAM" id="SignalP"/>
    </source>
</evidence>